<sequence length="242" mass="25858">MGHTSSLQTSAVPGPEAEFHGVAVLPASAHVRPPAESAVATELDGVAACLKPTLPSQLWQRPSSPMLPGGLKLDAPMAEGCSGTATTPAPSLPELGARSAFGREHSPPTASSLPSVAEWQEWQEWQRTQVSEDETASAHGSGDCRFESDLTDGCLPPELPPRVSRRPKSRLQQEKRGISWAPIPLRSKTLPEKEGRIVNQKWLQELCEPFRRLVALVKLSPCHSRAPGIPCANTTSGASSDI</sequence>
<name>A0A813ICS5_POLGL</name>
<feature type="non-terminal residue" evidence="2">
    <location>
        <position position="1"/>
    </location>
</feature>
<feature type="region of interest" description="Disordered" evidence="1">
    <location>
        <begin position="128"/>
        <end position="177"/>
    </location>
</feature>
<evidence type="ECO:0000256" key="1">
    <source>
        <dbReference type="SAM" id="MobiDB-lite"/>
    </source>
</evidence>
<dbReference type="EMBL" id="CAJNNW010006783">
    <property type="protein sequence ID" value="CAE8648633.1"/>
    <property type="molecule type" value="Genomic_DNA"/>
</dbReference>
<protein>
    <submittedName>
        <fullName evidence="2">Uncharacterized protein</fullName>
    </submittedName>
</protein>
<feature type="non-terminal residue" evidence="2">
    <location>
        <position position="242"/>
    </location>
</feature>
<evidence type="ECO:0000313" key="3">
    <source>
        <dbReference type="Proteomes" id="UP000626109"/>
    </source>
</evidence>
<evidence type="ECO:0000313" key="2">
    <source>
        <dbReference type="EMBL" id="CAE8648633.1"/>
    </source>
</evidence>
<dbReference type="AlphaFoldDB" id="A0A813ICS5"/>
<accession>A0A813ICS5</accession>
<dbReference type="Proteomes" id="UP000626109">
    <property type="component" value="Unassembled WGS sequence"/>
</dbReference>
<reference evidence="2" key="1">
    <citation type="submission" date="2021-02" db="EMBL/GenBank/DDBJ databases">
        <authorList>
            <person name="Dougan E. K."/>
            <person name="Rhodes N."/>
            <person name="Thang M."/>
            <person name="Chan C."/>
        </authorList>
    </citation>
    <scope>NUCLEOTIDE SEQUENCE</scope>
</reference>
<feature type="region of interest" description="Disordered" evidence="1">
    <location>
        <begin position="81"/>
        <end position="115"/>
    </location>
</feature>
<organism evidence="2 3">
    <name type="scientific">Polarella glacialis</name>
    <name type="common">Dinoflagellate</name>
    <dbReference type="NCBI Taxonomy" id="89957"/>
    <lineage>
        <taxon>Eukaryota</taxon>
        <taxon>Sar</taxon>
        <taxon>Alveolata</taxon>
        <taxon>Dinophyceae</taxon>
        <taxon>Suessiales</taxon>
        <taxon>Suessiaceae</taxon>
        <taxon>Polarella</taxon>
    </lineage>
</organism>
<proteinExistence type="predicted"/>
<comment type="caution">
    <text evidence="2">The sequence shown here is derived from an EMBL/GenBank/DDBJ whole genome shotgun (WGS) entry which is preliminary data.</text>
</comment>
<gene>
    <name evidence="2" type="ORF">PGLA2088_LOCUS6729</name>
</gene>